<evidence type="ECO:0000313" key="3">
    <source>
        <dbReference type="EMBL" id="ORX92282.1"/>
    </source>
</evidence>
<feature type="domain" description="Enoyl reductase (ER)" evidence="2">
    <location>
        <begin position="21"/>
        <end position="339"/>
    </location>
</feature>
<organism evidence="3 4">
    <name type="scientific">Basidiobolus meristosporus CBS 931.73</name>
    <dbReference type="NCBI Taxonomy" id="1314790"/>
    <lineage>
        <taxon>Eukaryota</taxon>
        <taxon>Fungi</taxon>
        <taxon>Fungi incertae sedis</taxon>
        <taxon>Zoopagomycota</taxon>
        <taxon>Entomophthoromycotina</taxon>
        <taxon>Basidiobolomycetes</taxon>
        <taxon>Basidiobolales</taxon>
        <taxon>Basidiobolaceae</taxon>
        <taxon>Basidiobolus</taxon>
    </lineage>
</organism>
<dbReference type="PANTHER" id="PTHR11695">
    <property type="entry name" value="ALCOHOL DEHYDROGENASE RELATED"/>
    <property type="match status" value="1"/>
</dbReference>
<comment type="caution">
    <text evidence="3">The sequence shown here is derived from an EMBL/GenBank/DDBJ whole genome shotgun (WGS) entry which is preliminary data.</text>
</comment>
<dbReference type="SMART" id="SM00829">
    <property type="entry name" value="PKS_ER"/>
    <property type="match status" value="1"/>
</dbReference>
<sequence length="345" mass="37577">MPSSPDKIPTEMRAWRWSKCGIPTQVLKLETNVPVLPPKSKEVLLKVHATSLNPVDSKAMEDNIVNKLIKRPHTPGVDVVGTVVSVGSHASKFKIGDKVFGYLQLRMNGGLAEYCTSDETCLVKAPENLTDTELAGLPLVSVTAWQGLVQRGAIKQSMRVLILGGSGGVGTVSIQLAKHFGAYVICTCSGKNEELVRSLGADQVIDYTIADVADVLKDDLVDLVFDCVGGVEVYKSATRILKPSGSFITIVGDEHKIGGYTWLLRNSTRSVSRKAWSFIGHPNYIMFTGFPDEAQLEEVRKLIAEGALKPVVDSVFSFDQSLEAFERQLSGRCRGKVIVELDQSQ</sequence>
<dbReference type="Gene3D" id="3.90.180.10">
    <property type="entry name" value="Medium-chain alcohol dehydrogenases, catalytic domain"/>
    <property type="match status" value="1"/>
</dbReference>
<dbReference type="EMBL" id="MCFE01000285">
    <property type="protein sequence ID" value="ORX92282.1"/>
    <property type="molecule type" value="Genomic_DNA"/>
</dbReference>
<dbReference type="Proteomes" id="UP000193498">
    <property type="component" value="Unassembled WGS sequence"/>
</dbReference>
<proteinExistence type="predicted"/>
<keyword evidence="1" id="KW-0560">Oxidoreductase</keyword>
<protein>
    <submittedName>
        <fullName evidence="3">GroES-like protein</fullName>
    </submittedName>
</protein>
<dbReference type="InParanoid" id="A0A1Y1Y2N6"/>
<dbReference type="FunCoup" id="A0A1Y1Y2N6">
    <property type="interactions" value="480"/>
</dbReference>
<dbReference type="GO" id="GO:0005739">
    <property type="term" value="C:mitochondrion"/>
    <property type="evidence" value="ECO:0007669"/>
    <property type="project" value="TreeGrafter"/>
</dbReference>
<dbReference type="STRING" id="1314790.A0A1Y1Y2N6"/>
<dbReference type="InterPro" id="IPR013154">
    <property type="entry name" value="ADH-like_N"/>
</dbReference>
<dbReference type="GO" id="GO:0008270">
    <property type="term" value="F:zinc ion binding"/>
    <property type="evidence" value="ECO:0007669"/>
    <property type="project" value="InterPro"/>
</dbReference>
<dbReference type="Gene3D" id="3.40.50.720">
    <property type="entry name" value="NAD(P)-binding Rossmann-like Domain"/>
    <property type="match status" value="1"/>
</dbReference>
<gene>
    <name evidence="3" type="ORF">K493DRAFT_316679</name>
</gene>
<dbReference type="Pfam" id="PF13602">
    <property type="entry name" value="ADH_zinc_N_2"/>
    <property type="match status" value="1"/>
</dbReference>
<dbReference type="GO" id="GO:0016491">
    <property type="term" value="F:oxidoreductase activity"/>
    <property type="evidence" value="ECO:0007669"/>
    <property type="project" value="UniProtKB-KW"/>
</dbReference>
<keyword evidence="4" id="KW-1185">Reference proteome</keyword>
<dbReference type="SUPFAM" id="SSF51735">
    <property type="entry name" value="NAD(P)-binding Rossmann-fold domains"/>
    <property type="match status" value="1"/>
</dbReference>
<name>A0A1Y1Y2N6_9FUNG</name>
<dbReference type="InterPro" id="IPR002364">
    <property type="entry name" value="Quin_OxRdtase/zeta-crystal_CS"/>
</dbReference>
<dbReference type="InterPro" id="IPR050700">
    <property type="entry name" value="YIM1/Zinc_Alcohol_DH_Fams"/>
</dbReference>
<accession>A0A1Y1Y2N6</accession>
<dbReference type="InterPro" id="IPR020843">
    <property type="entry name" value="ER"/>
</dbReference>
<reference evidence="3 4" key="1">
    <citation type="submission" date="2016-07" db="EMBL/GenBank/DDBJ databases">
        <title>Pervasive Adenine N6-methylation of Active Genes in Fungi.</title>
        <authorList>
            <consortium name="DOE Joint Genome Institute"/>
            <person name="Mondo S.J."/>
            <person name="Dannebaum R.O."/>
            <person name="Kuo R.C."/>
            <person name="Labutti K."/>
            <person name="Haridas S."/>
            <person name="Kuo A."/>
            <person name="Salamov A."/>
            <person name="Ahrendt S.R."/>
            <person name="Lipzen A."/>
            <person name="Sullivan W."/>
            <person name="Andreopoulos W.B."/>
            <person name="Clum A."/>
            <person name="Lindquist E."/>
            <person name="Daum C."/>
            <person name="Ramamoorthy G.K."/>
            <person name="Gryganskyi A."/>
            <person name="Culley D."/>
            <person name="Magnuson J.K."/>
            <person name="James T.Y."/>
            <person name="O'Malley M.A."/>
            <person name="Stajich J.E."/>
            <person name="Spatafora J.W."/>
            <person name="Visel A."/>
            <person name="Grigoriev I.V."/>
        </authorList>
    </citation>
    <scope>NUCLEOTIDE SEQUENCE [LARGE SCALE GENOMIC DNA]</scope>
    <source>
        <strain evidence="3 4">CBS 931.73</strain>
    </source>
</reference>
<dbReference type="Pfam" id="PF08240">
    <property type="entry name" value="ADH_N"/>
    <property type="match status" value="1"/>
</dbReference>
<evidence type="ECO:0000313" key="4">
    <source>
        <dbReference type="Proteomes" id="UP000193498"/>
    </source>
</evidence>
<dbReference type="OrthoDB" id="201656at2759"/>
<dbReference type="PROSITE" id="PS01162">
    <property type="entry name" value="QOR_ZETA_CRYSTAL"/>
    <property type="match status" value="1"/>
</dbReference>
<dbReference type="SUPFAM" id="SSF50129">
    <property type="entry name" value="GroES-like"/>
    <property type="match status" value="1"/>
</dbReference>
<dbReference type="CDD" id="cd08267">
    <property type="entry name" value="MDR1"/>
    <property type="match status" value="1"/>
</dbReference>
<evidence type="ECO:0000259" key="2">
    <source>
        <dbReference type="SMART" id="SM00829"/>
    </source>
</evidence>
<dbReference type="PANTHER" id="PTHR11695:SF294">
    <property type="entry name" value="RETICULON-4-INTERACTING PROTEIN 1, MITOCHONDRIAL"/>
    <property type="match status" value="1"/>
</dbReference>
<dbReference type="AlphaFoldDB" id="A0A1Y1Y2N6"/>
<dbReference type="InterPro" id="IPR011032">
    <property type="entry name" value="GroES-like_sf"/>
</dbReference>
<dbReference type="InterPro" id="IPR036291">
    <property type="entry name" value="NAD(P)-bd_dom_sf"/>
</dbReference>
<evidence type="ECO:0000256" key="1">
    <source>
        <dbReference type="ARBA" id="ARBA00023002"/>
    </source>
</evidence>